<organism evidence="1 2">
    <name type="scientific">Nicotiana attenuata</name>
    <name type="common">Coyote tobacco</name>
    <dbReference type="NCBI Taxonomy" id="49451"/>
    <lineage>
        <taxon>Eukaryota</taxon>
        <taxon>Viridiplantae</taxon>
        <taxon>Streptophyta</taxon>
        <taxon>Embryophyta</taxon>
        <taxon>Tracheophyta</taxon>
        <taxon>Spermatophyta</taxon>
        <taxon>Magnoliopsida</taxon>
        <taxon>eudicotyledons</taxon>
        <taxon>Gunneridae</taxon>
        <taxon>Pentapetalae</taxon>
        <taxon>asterids</taxon>
        <taxon>lamiids</taxon>
        <taxon>Solanales</taxon>
        <taxon>Solanaceae</taxon>
        <taxon>Nicotianoideae</taxon>
        <taxon>Nicotianeae</taxon>
        <taxon>Nicotiana</taxon>
    </lineage>
</organism>
<accession>A0A314L2Y4</accession>
<protein>
    <submittedName>
        <fullName evidence="1">Uncharacterized protein</fullName>
    </submittedName>
</protein>
<dbReference type="Gramene" id="OIT35557">
    <property type="protein sequence ID" value="OIT35557"/>
    <property type="gene ID" value="A4A49_13458"/>
</dbReference>
<dbReference type="Proteomes" id="UP000187609">
    <property type="component" value="Unassembled WGS sequence"/>
</dbReference>
<proteinExistence type="predicted"/>
<keyword evidence="2" id="KW-1185">Reference proteome</keyword>
<sequence>MGCHHHMNPSSSWLLIKYPLHLFSELWRRLLTQETRLEHLYDIPTSSSSTALVTTNIPKAEVSPVITSFSRGNGRSGRVGRNGGRW</sequence>
<evidence type="ECO:0000313" key="2">
    <source>
        <dbReference type="Proteomes" id="UP000187609"/>
    </source>
</evidence>
<dbReference type="EMBL" id="MJEQ01000543">
    <property type="protein sequence ID" value="OIT35557.1"/>
    <property type="molecule type" value="Genomic_DNA"/>
</dbReference>
<dbReference type="AlphaFoldDB" id="A0A314L2Y4"/>
<gene>
    <name evidence="1" type="ORF">A4A49_13458</name>
</gene>
<reference evidence="1" key="1">
    <citation type="submission" date="2016-11" db="EMBL/GenBank/DDBJ databases">
        <title>The genome of Nicotiana attenuata.</title>
        <authorList>
            <person name="Xu S."/>
            <person name="Brockmoeller T."/>
            <person name="Gaquerel E."/>
            <person name="Navarro A."/>
            <person name="Kuhl H."/>
            <person name="Gase K."/>
            <person name="Ling Z."/>
            <person name="Zhou W."/>
            <person name="Kreitzer C."/>
            <person name="Stanke M."/>
            <person name="Tang H."/>
            <person name="Lyons E."/>
            <person name="Pandey P."/>
            <person name="Pandey S.P."/>
            <person name="Timmermann B."/>
            <person name="Baldwin I.T."/>
        </authorList>
    </citation>
    <scope>NUCLEOTIDE SEQUENCE [LARGE SCALE GENOMIC DNA]</scope>
    <source>
        <strain evidence="1">UT</strain>
    </source>
</reference>
<evidence type="ECO:0000313" key="1">
    <source>
        <dbReference type="EMBL" id="OIT35557.1"/>
    </source>
</evidence>
<comment type="caution">
    <text evidence="1">The sequence shown here is derived from an EMBL/GenBank/DDBJ whole genome shotgun (WGS) entry which is preliminary data.</text>
</comment>
<name>A0A314L2Y4_NICAT</name>